<dbReference type="PANTHER" id="PTHR33420">
    <property type="entry name" value="FIMBRIAL SUBUNIT ELFA-RELATED"/>
    <property type="match status" value="1"/>
</dbReference>
<keyword evidence="4" id="KW-0281">Fimbrium</keyword>
<evidence type="ECO:0000256" key="3">
    <source>
        <dbReference type="ARBA" id="ARBA00022729"/>
    </source>
</evidence>
<dbReference type="Proteomes" id="UP000051221">
    <property type="component" value="Unassembled WGS sequence"/>
</dbReference>
<dbReference type="PANTHER" id="PTHR33420:SF12">
    <property type="entry name" value="FIMBRIN-LIKE PROTEIN FIMI-RELATED"/>
    <property type="match status" value="1"/>
</dbReference>
<dbReference type="InterPro" id="IPR008966">
    <property type="entry name" value="Adhesion_dom_sf"/>
</dbReference>
<proteinExistence type="inferred from homology"/>
<evidence type="ECO:0000256" key="4">
    <source>
        <dbReference type="ARBA" id="ARBA00023263"/>
    </source>
</evidence>
<dbReference type="Gene3D" id="2.60.40.1090">
    <property type="entry name" value="Fimbrial-type adhesion domain"/>
    <property type="match status" value="1"/>
</dbReference>
<dbReference type="AlphaFoldDB" id="A0A0Q2RQP9"/>
<evidence type="ECO:0000313" key="7">
    <source>
        <dbReference type="EMBL" id="KQH86382.1"/>
    </source>
</evidence>
<comment type="caution">
    <text evidence="7">The sequence shown here is derived from an EMBL/GenBank/DDBJ whole genome shotgun (WGS) entry which is preliminary data.</text>
</comment>
<reference evidence="7 8" key="1">
    <citation type="submission" date="2015-08" db="EMBL/GenBank/DDBJ databases">
        <title>Antibacterial properties of a collection of Vibrionaceae strains.</title>
        <authorList>
            <person name="Giubergia S."/>
        </authorList>
    </citation>
    <scope>NUCLEOTIDE SEQUENCE [LARGE SCALE GENOMIC DNA]</scope>
    <source>
        <strain evidence="7 8">S0821</strain>
    </source>
</reference>
<evidence type="ECO:0000256" key="5">
    <source>
        <dbReference type="SAM" id="SignalP"/>
    </source>
</evidence>
<dbReference type="InterPro" id="IPR036937">
    <property type="entry name" value="Adhesion_dom_fimbrial_sf"/>
</dbReference>
<dbReference type="FunCoup" id="A0A0Q2RQP9">
    <property type="interactions" value="72"/>
</dbReference>
<accession>A0A0Q2RQP9</accession>
<dbReference type="EMBL" id="LKHS01000007">
    <property type="protein sequence ID" value="KQH86382.1"/>
    <property type="molecule type" value="Genomic_DNA"/>
</dbReference>
<name>A0A0Q2RQP9_VIBFU</name>
<feature type="signal peptide" evidence="5">
    <location>
        <begin position="1"/>
        <end position="20"/>
    </location>
</feature>
<dbReference type="InterPro" id="IPR000259">
    <property type="entry name" value="Adhesion_dom_fimbrial"/>
</dbReference>
<organism evidence="7 8">
    <name type="scientific">Vibrio furnissii</name>
    <dbReference type="NCBI Taxonomy" id="29494"/>
    <lineage>
        <taxon>Bacteria</taxon>
        <taxon>Pseudomonadati</taxon>
        <taxon>Pseudomonadota</taxon>
        <taxon>Gammaproteobacteria</taxon>
        <taxon>Vibrionales</taxon>
        <taxon>Vibrionaceae</taxon>
        <taxon>Vibrio</taxon>
    </lineage>
</organism>
<gene>
    <name evidence="7" type="ORF">AMR76_10045</name>
</gene>
<dbReference type="GO" id="GO:0009289">
    <property type="term" value="C:pilus"/>
    <property type="evidence" value="ECO:0007669"/>
    <property type="project" value="UniProtKB-SubCell"/>
</dbReference>
<evidence type="ECO:0000256" key="2">
    <source>
        <dbReference type="ARBA" id="ARBA00006671"/>
    </source>
</evidence>
<feature type="domain" description="Fimbrial-type adhesion" evidence="6">
    <location>
        <begin position="27"/>
        <end position="171"/>
    </location>
</feature>
<dbReference type="SUPFAM" id="SSF49401">
    <property type="entry name" value="Bacterial adhesins"/>
    <property type="match status" value="1"/>
</dbReference>
<evidence type="ECO:0000256" key="1">
    <source>
        <dbReference type="ARBA" id="ARBA00004561"/>
    </source>
</evidence>
<dbReference type="InParanoid" id="A0A0Q2RQP9"/>
<dbReference type="GO" id="GO:0043709">
    <property type="term" value="P:cell adhesion involved in single-species biofilm formation"/>
    <property type="evidence" value="ECO:0007669"/>
    <property type="project" value="TreeGrafter"/>
</dbReference>
<evidence type="ECO:0000313" key="8">
    <source>
        <dbReference type="Proteomes" id="UP000051221"/>
    </source>
</evidence>
<protein>
    <submittedName>
        <fullName evidence="7">Fimbrial protein</fullName>
    </submittedName>
</protein>
<keyword evidence="8" id="KW-1185">Reference proteome</keyword>
<evidence type="ECO:0000259" key="6">
    <source>
        <dbReference type="Pfam" id="PF00419"/>
    </source>
</evidence>
<feature type="chain" id="PRO_5006196375" evidence="5">
    <location>
        <begin position="21"/>
        <end position="171"/>
    </location>
</feature>
<comment type="similarity">
    <text evidence="2">Belongs to the fimbrial protein family.</text>
</comment>
<dbReference type="InterPro" id="IPR050263">
    <property type="entry name" value="Bact_Fimbrial_Adh_Pro"/>
</dbReference>
<sequence length="171" mass="18201">MVAPSLFTALGVFSSSSVLADNVTKVYFTGEIVESACGLASDSVHQTVQLGQYPTHVFKAKGDRTQPVPFTVRLTDCDTNIAQIASFTFYANPDSSGKLFQVDGGAQGIGVRLFYNHQPLDNGAVATMKTLADGENVTHFAAAYEANTDVTTSPVTVGRAQSWALLKVAYQ</sequence>
<comment type="subcellular location">
    <subcellularLocation>
        <location evidence="1">Fimbrium</location>
    </subcellularLocation>
</comment>
<dbReference type="Pfam" id="PF00419">
    <property type="entry name" value="Fimbrial"/>
    <property type="match status" value="1"/>
</dbReference>
<keyword evidence="3 5" id="KW-0732">Signal</keyword>